<proteinExistence type="predicted"/>
<feature type="compositionally biased region" description="Polar residues" evidence="1">
    <location>
        <begin position="111"/>
        <end position="123"/>
    </location>
</feature>
<organism evidence="2 3">
    <name type="scientific">Prorocentrum cordatum</name>
    <dbReference type="NCBI Taxonomy" id="2364126"/>
    <lineage>
        <taxon>Eukaryota</taxon>
        <taxon>Sar</taxon>
        <taxon>Alveolata</taxon>
        <taxon>Dinophyceae</taxon>
        <taxon>Prorocentrales</taxon>
        <taxon>Prorocentraceae</taxon>
        <taxon>Prorocentrum</taxon>
    </lineage>
</organism>
<accession>A0ABN9SH47</accession>
<sequence length="138" mass="15703">ADFRQRDKNKKKDTGRVFTLRGPTKGLWQAWRLRRMFVCYNGGWEPVQGYNWGDENEVPVHEGVLVQPAPRVVSMQELSQLRQKRDPTFWSLPVLAPGIWESDTGVEQGGFANSSAATGSQASDPMRVEVRQRESELQ</sequence>
<keyword evidence="3" id="KW-1185">Reference proteome</keyword>
<dbReference type="Proteomes" id="UP001189429">
    <property type="component" value="Unassembled WGS sequence"/>
</dbReference>
<name>A0ABN9SH47_9DINO</name>
<evidence type="ECO:0000256" key="1">
    <source>
        <dbReference type="SAM" id="MobiDB-lite"/>
    </source>
</evidence>
<evidence type="ECO:0000313" key="3">
    <source>
        <dbReference type="Proteomes" id="UP001189429"/>
    </source>
</evidence>
<feature type="compositionally biased region" description="Basic and acidic residues" evidence="1">
    <location>
        <begin position="126"/>
        <end position="138"/>
    </location>
</feature>
<reference evidence="2" key="1">
    <citation type="submission" date="2023-10" db="EMBL/GenBank/DDBJ databases">
        <authorList>
            <person name="Chen Y."/>
            <person name="Shah S."/>
            <person name="Dougan E. K."/>
            <person name="Thang M."/>
            <person name="Chan C."/>
        </authorList>
    </citation>
    <scope>NUCLEOTIDE SEQUENCE [LARGE SCALE GENOMIC DNA]</scope>
</reference>
<feature type="non-terminal residue" evidence="2">
    <location>
        <position position="1"/>
    </location>
</feature>
<dbReference type="EMBL" id="CAUYUJ010011073">
    <property type="protein sequence ID" value="CAK0830918.1"/>
    <property type="molecule type" value="Genomic_DNA"/>
</dbReference>
<feature type="region of interest" description="Disordered" evidence="1">
    <location>
        <begin position="106"/>
        <end position="138"/>
    </location>
</feature>
<protein>
    <submittedName>
        <fullName evidence="2">Uncharacterized protein</fullName>
    </submittedName>
</protein>
<evidence type="ECO:0000313" key="2">
    <source>
        <dbReference type="EMBL" id="CAK0830918.1"/>
    </source>
</evidence>
<gene>
    <name evidence="2" type="ORF">PCOR1329_LOCUS29399</name>
</gene>
<comment type="caution">
    <text evidence="2">The sequence shown here is derived from an EMBL/GenBank/DDBJ whole genome shotgun (WGS) entry which is preliminary data.</text>
</comment>